<feature type="region of interest" description="Disordered" evidence="1">
    <location>
        <begin position="12"/>
        <end position="56"/>
    </location>
</feature>
<dbReference type="AlphaFoldDB" id="A0AAE1H652"/>
<dbReference type="InterPro" id="IPR048367">
    <property type="entry name" value="TNP-like_RNaseH_C"/>
</dbReference>
<evidence type="ECO:0000313" key="4">
    <source>
        <dbReference type="EMBL" id="KAK3915278.1"/>
    </source>
</evidence>
<feature type="compositionally biased region" description="Basic residues" evidence="1">
    <location>
        <begin position="865"/>
        <end position="876"/>
    </location>
</feature>
<feature type="compositionally biased region" description="Basic residues" evidence="1">
    <location>
        <begin position="31"/>
        <end position="48"/>
    </location>
</feature>
<evidence type="ECO:0000256" key="1">
    <source>
        <dbReference type="SAM" id="MobiDB-lite"/>
    </source>
</evidence>
<evidence type="ECO:0000259" key="2">
    <source>
        <dbReference type="Pfam" id="PF21787"/>
    </source>
</evidence>
<dbReference type="Proteomes" id="UP001219518">
    <property type="component" value="Unassembled WGS sequence"/>
</dbReference>
<gene>
    <name evidence="4" type="ORF">KUF71_005727</name>
</gene>
<feature type="domain" description="Transposable element P transposase-like RNase H C-terminal" evidence="3">
    <location>
        <begin position="799"/>
        <end position="827"/>
    </location>
</feature>
<dbReference type="Pfam" id="PF21787">
    <property type="entry name" value="TNP-like_RNaseH_N"/>
    <property type="match status" value="1"/>
</dbReference>
<evidence type="ECO:0000313" key="5">
    <source>
        <dbReference type="Proteomes" id="UP001219518"/>
    </source>
</evidence>
<reference evidence="4" key="2">
    <citation type="journal article" date="2023" name="BMC Genomics">
        <title>Pest status, molecular evolution, and epigenetic factors derived from the genome assembly of Frankliniella fusca, a thysanopteran phytovirus vector.</title>
        <authorList>
            <person name="Catto M.A."/>
            <person name="Labadie P.E."/>
            <person name="Jacobson A.L."/>
            <person name="Kennedy G.G."/>
            <person name="Srinivasan R."/>
            <person name="Hunt B.G."/>
        </authorList>
    </citation>
    <scope>NUCLEOTIDE SEQUENCE</scope>
    <source>
        <strain evidence="4">PL_HMW_Pooled</strain>
    </source>
</reference>
<dbReference type="Pfam" id="PF21789">
    <property type="entry name" value="TNP-like_RNaseH_C"/>
    <property type="match status" value="1"/>
</dbReference>
<keyword evidence="5" id="KW-1185">Reference proteome</keyword>
<proteinExistence type="predicted"/>
<name>A0AAE1H652_9NEOP</name>
<protein>
    <submittedName>
        <fullName evidence="4">tRNA (Guanosine(18)-2'-O)-methyltransferase</fullName>
    </submittedName>
</protein>
<comment type="caution">
    <text evidence="4">The sequence shown here is derived from an EMBL/GenBank/DDBJ whole genome shotgun (WGS) entry which is preliminary data.</text>
</comment>
<feature type="region of interest" description="Disordered" evidence="1">
    <location>
        <begin position="157"/>
        <end position="183"/>
    </location>
</feature>
<dbReference type="InterPro" id="IPR048365">
    <property type="entry name" value="TNP-like_RNaseH_N"/>
</dbReference>
<reference evidence="4" key="1">
    <citation type="submission" date="2021-07" db="EMBL/GenBank/DDBJ databases">
        <authorList>
            <person name="Catto M.A."/>
            <person name="Jacobson A."/>
            <person name="Kennedy G."/>
            <person name="Labadie P."/>
            <person name="Hunt B.G."/>
            <person name="Srinivasan R."/>
        </authorList>
    </citation>
    <scope>NUCLEOTIDE SEQUENCE</scope>
    <source>
        <strain evidence="4">PL_HMW_Pooled</strain>
        <tissue evidence="4">Head</tissue>
    </source>
</reference>
<dbReference type="EMBL" id="JAHWGI010000418">
    <property type="protein sequence ID" value="KAK3915278.1"/>
    <property type="molecule type" value="Genomic_DNA"/>
</dbReference>
<sequence length="876" mass="97906">MDEVEEQVFLVELPDADESEGVPDKSQCPARKPRKKVARRKLLKKKKERGTYKPKSLGACDLDVAGCIFSDEEIGAAYVENQQVLLSELQLAEDIVPLSDNYSDKSTSTTSTSGLASPASVESPNDSRPSSAAGCHADFSNTSRAEESCEIECSIEIPSDTPSSASSSLSSSRPGSRQSRHSVPSLSAACDMKLMLGASDPVSEVDPCIVNNNFIAKVIETFKDSLPSAWSSIAAHSCLHLFLLSPGKPKAIQGEIILNFNGTVSIFVHCECLLDSKILTLNPIPALDKEENIALFCENGLRIVKMVMNYDVCVGANHNSTRSAWHMICESYIDLNPYKEESYSKTCRSLTCHRLVKCEKSKKAPRCISCSLLYKSLKKRETTLTSETPSPFTKNIHLTLPQALNKINFQHEEIRKRDRRIAYLEKTVEGLLSKEGVDIEEEVSTDLSNILSNTKLTDIQKLFLEQQLKASNAKNPKCRRWHPTIIRLALHLRMTSASSYESLRDSGALILPSSRTLFDYSNAITPQIGVSDGILKRLQQKIDKKPKAYEKYCNLLCDEMYVSRNLVHRTSDNTLVGYQHLDEVEKEIANFEVYVENQFRGTSDKSEVPLAKTMLAFMVKGVCTDVKTVVAAFPMNSVTADNIYVRTWEVKFAAQVLSNTVANDIEQKKWPHTTETVRFIRYHNKFFDCLNGAYRDQAIRTKNNNLAPYTDPNDIRFSWLGVANPGHEQDHGDEMSYLDYIQSWKNQVKCMAISTKLKEKKKLSWQVMHGTETTIKAFSAAVRFLLSLSEPPQFILGRAFSQDPLEQHFSLQRAACGGSNNPNSAQFLGNLGRHAVQDELGTKRRNANVESTGQGLKITEEALPKRPRASTKKHKD</sequence>
<organism evidence="4 5">
    <name type="scientific">Frankliniella fusca</name>
    <dbReference type="NCBI Taxonomy" id="407009"/>
    <lineage>
        <taxon>Eukaryota</taxon>
        <taxon>Metazoa</taxon>
        <taxon>Ecdysozoa</taxon>
        <taxon>Arthropoda</taxon>
        <taxon>Hexapoda</taxon>
        <taxon>Insecta</taxon>
        <taxon>Pterygota</taxon>
        <taxon>Neoptera</taxon>
        <taxon>Paraneoptera</taxon>
        <taxon>Thysanoptera</taxon>
        <taxon>Terebrantia</taxon>
        <taxon>Thripoidea</taxon>
        <taxon>Thripidae</taxon>
        <taxon>Frankliniella</taxon>
    </lineage>
</organism>
<accession>A0AAE1H652</accession>
<feature type="domain" description="Transposable element P transposase-like RNase H" evidence="2">
    <location>
        <begin position="527"/>
        <end position="642"/>
    </location>
</feature>
<feature type="region of interest" description="Disordered" evidence="1">
    <location>
        <begin position="100"/>
        <end position="137"/>
    </location>
</feature>
<evidence type="ECO:0000259" key="3">
    <source>
        <dbReference type="Pfam" id="PF21789"/>
    </source>
</evidence>
<feature type="compositionally biased region" description="Polar residues" evidence="1">
    <location>
        <begin position="120"/>
        <end position="130"/>
    </location>
</feature>
<feature type="compositionally biased region" description="Low complexity" evidence="1">
    <location>
        <begin position="157"/>
        <end position="177"/>
    </location>
</feature>
<feature type="region of interest" description="Disordered" evidence="1">
    <location>
        <begin position="841"/>
        <end position="876"/>
    </location>
</feature>